<dbReference type="PANTHER" id="PTHR42800:SF1">
    <property type="entry name" value="EXOINULINASE INUD (AFU_ORTHOLOGUE AFUA_5G00480)"/>
    <property type="match status" value="1"/>
</dbReference>
<proteinExistence type="inferred from homology"/>
<evidence type="ECO:0000259" key="4">
    <source>
        <dbReference type="Pfam" id="PF00251"/>
    </source>
</evidence>
<keyword evidence="6" id="KW-1185">Reference proteome</keyword>
<dbReference type="Pfam" id="PF00251">
    <property type="entry name" value="Glyco_hydro_32N"/>
    <property type="match status" value="1"/>
</dbReference>
<evidence type="ECO:0000256" key="2">
    <source>
        <dbReference type="ARBA" id="ARBA00022801"/>
    </source>
</evidence>
<dbReference type="AlphaFoldDB" id="A0A431V3C1"/>
<protein>
    <submittedName>
        <fullName evidence="5">Glycoside hydrolase family 32 protein</fullName>
    </submittedName>
</protein>
<dbReference type="GO" id="GO:0004575">
    <property type="term" value="F:sucrose alpha-glucosidase activity"/>
    <property type="evidence" value="ECO:0007669"/>
    <property type="project" value="TreeGrafter"/>
</dbReference>
<dbReference type="RefSeq" id="WP_126484294.1">
    <property type="nucleotide sequence ID" value="NZ_RXNS01000010.1"/>
</dbReference>
<evidence type="ECO:0000313" key="6">
    <source>
        <dbReference type="Proteomes" id="UP000267400"/>
    </source>
</evidence>
<dbReference type="PANTHER" id="PTHR42800">
    <property type="entry name" value="EXOINULINASE INUD (AFU_ORTHOLOGUE AFUA_5G00480)"/>
    <property type="match status" value="1"/>
</dbReference>
<reference evidence="5 6" key="1">
    <citation type="submission" date="2018-12" db="EMBL/GenBank/DDBJ databases">
        <authorList>
            <person name="Yu L."/>
        </authorList>
    </citation>
    <scope>NUCLEOTIDE SEQUENCE [LARGE SCALE GENOMIC DNA]</scope>
    <source>
        <strain evidence="5 6">11S</strain>
    </source>
</reference>
<feature type="domain" description="Glycosyl hydrolase family 32 N-terminal" evidence="4">
    <location>
        <begin position="25"/>
        <end position="335"/>
    </location>
</feature>
<organism evidence="5 6">
    <name type="scientific">Halomonas nitroreducens</name>
    <dbReference type="NCBI Taxonomy" id="447425"/>
    <lineage>
        <taxon>Bacteria</taxon>
        <taxon>Pseudomonadati</taxon>
        <taxon>Pseudomonadota</taxon>
        <taxon>Gammaproteobacteria</taxon>
        <taxon>Oceanospirillales</taxon>
        <taxon>Halomonadaceae</taxon>
        <taxon>Halomonas</taxon>
    </lineage>
</organism>
<dbReference type="GO" id="GO:0005737">
    <property type="term" value="C:cytoplasm"/>
    <property type="evidence" value="ECO:0007669"/>
    <property type="project" value="TreeGrafter"/>
</dbReference>
<dbReference type="EMBL" id="RXNS01000010">
    <property type="protein sequence ID" value="RTR02960.1"/>
    <property type="molecule type" value="Genomic_DNA"/>
</dbReference>
<dbReference type="Gene3D" id="2.60.120.560">
    <property type="entry name" value="Exo-inulinase, domain 1"/>
    <property type="match status" value="1"/>
</dbReference>
<accession>A0A431V3C1</accession>
<dbReference type="OrthoDB" id="9801455at2"/>
<evidence type="ECO:0000256" key="1">
    <source>
        <dbReference type="ARBA" id="ARBA00009902"/>
    </source>
</evidence>
<keyword evidence="2 5" id="KW-0378">Hydrolase</keyword>
<dbReference type="CDD" id="cd18622">
    <property type="entry name" value="GH32_Inu-like"/>
    <property type="match status" value="1"/>
</dbReference>
<comment type="similarity">
    <text evidence="1">Belongs to the glycosyl hydrolase 32 family.</text>
</comment>
<dbReference type="InterPro" id="IPR018053">
    <property type="entry name" value="Glyco_hydro_32_AS"/>
</dbReference>
<sequence length="507" mass="57016">MTSLSPPAASHPAAVCPAPARPVLHFTPPAGWMNDPNGLVFFEGEYHLFYQYYPHDRVWGPMHWGHAVSRDLVHWQHLAPALAPDEAGMCFSGSAIVDRHDTSGLFEGEPGLLAFYTAHRTAPDDPEVYVQEQCLAYSRDRGRSWHRYEGNPIMANPGRRDFRDPKVIWHAPSQRWVMALACGQVIQFHVSEDLLSWRLVSTFGEDQGAHTRHPWECPDLFELPVAGNGEDQPASRWVLVVGIGASDDNPFGSFTQYFVGDFDGERFHNDNPADRVLMMDEGRDFYAVQSWSDLPDADERRLAIAWLNNWLYANQIPEAGWRGAMSYPRELSLVATPGGVRLRQAFARELVGVPGGAVTALAGPLERAVGEYRLVEADEAITRGRLQLILAADTRLELDLQQGGQQWLRVTRDDDGLHVEHHRRGRNGHEAFDVHYPHDLVVHHQVSDSLMLEWLVDHGSLEVLLDEGRVSLTHLGFANPQQCLVVLRVEAGSCRLRDCIYQRLTEG</sequence>
<dbReference type="SUPFAM" id="SSF75005">
    <property type="entry name" value="Arabinanase/levansucrase/invertase"/>
    <property type="match status" value="1"/>
</dbReference>
<dbReference type="SUPFAM" id="SSF49899">
    <property type="entry name" value="Concanavalin A-like lectins/glucanases"/>
    <property type="match status" value="1"/>
</dbReference>
<keyword evidence="3" id="KW-0326">Glycosidase</keyword>
<dbReference type="InterPro" id="IPR001362">
    <property type="entry name" value="Glyco_hydro_32"/>
</dbReference>
<dbReference type="Gene3D" id="2.115.10.20">
    <property type="entry name" value="Glycosyl hydrolase domain, family 43"/>
    <property type="match status" value="1"/>
</dbReference>
<dbReference type="InterPro" id="IPR013148">
    <property type="entry name" value="Glyco_hydro_32_N"/>
</dbReference>
<dbReference type="InterPro" id="IPR023296">
    <property type="entry name" value="Glyco_hydro_beta-prop_sf"/>
</dbReference>
<evidence type="ECO:0000256" key="3">
    <source>
        <dbReference type="ARBA" id="ARBA00023295"/>
    </source>
</evidence>
<comment type="caution">
    <text evidence="5">The sequence shown here is derived from an EMBL/GenBank/DDBJ whole genome shotgun (WGS) entry which is preliminary data.</text>
</comment>
<dbReference type="PROSITE" id="PS00609">
    <property type="entry name" value="GLYCOSYL_HYDROL_F32"/>
    <property type="match status" value="1"/>
</dbReference>
<dbReference type="Proteomes" id="UP000267400">
    <property type="component" value="Unassembled WGS sequence"/>
</dbReference>
<dbReference type="GO" id="GO:0005987">
    <property type="term" value="P:sucrose catabolic process"/>
    <property type="evidence" value="ECO:0007669"/>
    <property type="project" value="TreeGrafter"/>
</dbReference>
<name>A0A431V3C1_9GAMM</name>
<evidence type="ECO:0000313" key="5">
    <source>
        <dbReference type="EMBL" id="RTR02960.1"/>
    </source>
</evidence>
<dbReference type="InterPro" id="IPR013320">
    <property type="entry name" value="ConA-like_dom_sf"/>
</dbReference>
<gene>
    <name evidence="5" type="ORF">EKG36_11770</name>
</gene>
<dbReference type="SMART" id="SM00640">
    <property type="entry name" value="Glyco_32"/>
    <property type="match status" value="1"/>
</dbReference>